<dbReference type="InterPro" id="IPR003593">
    <property type="entry name" value="AAA+_ATPase"/>
</dbReference>
<dbReference type="GO" id="GO:0005524">
    <property type="term" value="F:ATP binding"/>
    <property type="evidence" value="ECO:0007669"/>
    <property type="project" value="UniProtKB-KW"/>
</dbReference>
<dbReference type="GO" id="GO:0042626">
    <property type="term" value="F:ATPase-coupled transmembrane transporter activity"/>
    <property type="evidence" value="ECO:0007669"/>
    <property type="project" value="TreeGrafter"/>
</dbReference>
<feature type="compositionally biased region" description="Low complexity" evidence="9">
    <location>
        <begin position="256"/>
        <end position="270"/>
    </location>
</feature>
<dbReference type="SMART" id="SM00382">
    <property type="entry name" value="AAA"/>
    <property type="match status" value="1"/>
</dbReference>
<keyword evidence="4" id="KW-1003">Cell membrane</keyword>
<name>A0AAU7AYK7_9ACTN</name>
<dbReference type="InterPro" id="IPR027417">
    <property type="entry name" value="P-loop_NTPase"/>
</dbReference>
<evidence type="ECO:0000256" key="8">
    <source>
        <dbReference type="ARBA" id="ARBA00023136"/>
    </source>
</evidence>
<dbReference type="GO" id="GO:0043190">
    <property type="term" value="C:ATP-binding cassette (ABC) transporter complex"/>
    <property type="evidence" value="ECO:0007669"/>
    <property type="project" value="TreeGrafter"/>
</dbReference>
<feature type="domain" description="ABC transporter" evidence="10">
    <location>
        <begin position="5"/>
        <end position="236"/>
    </location>
</feature>
<gene>
    <name evidence="11" type="primary">cbiO</name>
    <name evidence="11" type="ORF">DSM112329_03371</name>
</gene>
<dbReference type="InterPro" id="IPR015856">
    <property type="entry name" value="ABC_transpr_CbiO/EcfA_su"/>
</dbReference>
<proteinExistence type="inferred from homology"/>
<dbReference type="InterPro" id="IPR050095">
    <property type="entry name" value="ECF_ABC_transporter_ATP-bd"/>
</dbReference>
<dbReference type="AlphaFoldDB" id="A0AAU7AYK7"/>
<comment type="similarity">
    <text evidence="2">Belongs to the ABC transporter superfamily.</text>
</comment>
<dbReference type="SUPFAM" id="SSF52540">
    <property type="entry name" value="P-loop containing nucleoside triphosphate hydrolases"/>
    <property type="match status" value="1"/>
</dbReference>
<evidence type="ECO:0000256" key="5">
    <source>
        <dbReference type="ARBA" id="ARBA00022741"/>
    </source>
</evidence>
<dbReference type="PANTHER" id="PTHR43553:SF24">
    <property type="entry name" value="ENERGY-COUPLING FACTOR TRANSPORTER ATP-BINDING PROTEIN ECFA1"/>
    <property type="match status" value="1"/>
</dbReference>
<reference evidence="11" key="1">
    <citation type="submission" date="2022-12" db="EMBL/GenBank/DDBJ databases">
        <title>Paraconexibacter alkalitolerans sp. nov. and Baekduia alba sp. nov., isolated from soil and emended description of the genera Paraconexibacter (Chun et al., 2020) and Baekduia (An et al., 2020).</title>
        <authorList>
            <person name="Vieira S."/>
            <person name="Huber K.J."/>
            <person name="Geppert A."/>
            <person name="Wolf J."/>
            <person name="Neumann-Schaal M."/>
            <person name="Muesken M."/>
            <person name="Overmann J."/>
        </authorList>
    </citation>
    <scope>NUCLEOTIDE SEQUENCE</scope>
    <source>
        <strain evidence="11">AEG42_29</strain>
    </source>
</reference>
<dbReference type="GO" id="GO:0016887">
    <property type="term" value="F:ATP hydrolysis activity"/>
    <property type="evidence" value="ECO:0007669"/>
    <property type="project" value="InterPro"/>
</dbReference>
<evidence type="ECO:0000256" key="3">
    <source>
        <dbReference type="ARBA" id="ARBA00022448"/>
    </source>
</evidence>
<organism evidence="11">
    <name type="scientific">Paraconexibacter sp. AEG42_29</name>
    <dbReference type="NCBI Taxonomy" id="2997339"/>
    <lineage>
        <taxon>Bacteria</taxon>
        <taxon>Bacillati</taxon>
        <taxon>Actinomycetota</taxon>
        <taxon>Thermoleophilia</taxon>
        <taxon>Solirubrobacterales</taxon>
        <taxon>Paraconexibacteraceae</taxon>
        <taxon>Paraconexibacter</taxon>
    </lineage>
</organism>
<dbReference type="CDD" id="cd03225">
    <property type="entry name" value="ABC_cobalt_CbiO_domain1"/>
    <property type="match status" value="1"/>
</dbReference>
<evidence type="ECO:0000313" key="11">
    <source>
        <dbReference type="EMBL" id="XAY06500.1"/>
    </source>
</evidence>
<keyword evidence="11" id="KW-0378">Hydrolase</keyword>
<sequence>MSCVIHARGLTYRYPGGGGQPALHGVDLHVGHGERVALLGPNGAGKTTFMLHLNALLTGSGELEVAGLAVGPKTVHELRSRVGLVFQDPDDQLFMPTVAEDVAFGPLNQGLDRAAVRARVAEALGAVRMDHVADRAPHQLSMGERRRVAIATVLAMHPLLLVLDEPSANLDPRARRELLDVLAGIDRTLLVTTHDLPFAAELCERAVILAGGRVVGDGRCEDVLADAALLAAHDLELPAGFDLGAVRRRPRPAPGPSAAAAGPTGGTTIR</sequence>
<evidence type="ECO:0000259" key="10">
    <source>
        <dbReference type="PROSITE" id="PS50893"/>
    </source>
</evidence>
<feature type="region of interest" description="Disordered" evidence="9">
    <location>
        <begin position="246"/>
        <end position="270"/>
    </location>
</feature>
<dbReference type="Pfam" id="PF00005">
    <property type="entry name" value="ABC_tran"/>
    <property type="match status" value="1"/>
</dbReference>
<comment type="subcellular location">
    <subcellularLocation>
        <location evidence="1">Cell membrane</location>
    </subcellularLocation>
</comment>
<evidence type="ECO:0000256" key="4">
    <source>
        <dbReference type="ARBA" id="ARBA00022475"/>
    </source>
</evidence>
<dbReference type="PANTHER" id="PTHR43553">
    <property type="entry name" value="HEAVY METAL TRANSPORTER"/>
    <property type="match status" value="1"/>
</dbReference>
<keyword evidence="7" id="KW-1278">Translocase</keyword>
<dbReference type="EC" id="3.6.3.-" evidence="11"/>
<dbReference type="KEGG" id="parq:DSM112329_03371"/>
<dbReference type="InterPro" id="IPR003439">
    <property type="entry name" value="ABC_transporter-like_ATP-bd"/>
</dbReference>
<evidence type="ECO:0000256" key="1">
    <source>
        <dbReference type="ARBA" id="ARBA00004236"/>
    </source>
</evidence>
<dbReference type="PROSITE" id="PS50893">
    <property type="entry name" value="ABC_TRANSPORTER_2"/>
    <property type="match status" value="1"/>
</dbReference>
<protein>
    <submittedName>
        <fullName evidence="11">Cobalt import ATP-binding protein CbiO</fullName>
        <ecNumber evidence="11">3.6.3.-</ecNumber>
    </submittedName>
</protein>
<keyword evidence="6 11" id="KW-0067">ATP-binding</keyword>
<accession>A0AAU7AYK7</accession>
<evidence type="ECO:0000256" key="7">
    <source>
        <dbReference type="ARBA" id="ARBA00022967"/>
    </source>
</evidence>
<dbReference type="FunFam" id="3.40.50.300:FF:000224">
    <property type="entry name" value="Energy-coupling factor transporter ATP-binding protein EcfA"/>
    <property type="match status" value="1"/>
</dbReference>
<dbReference type="EMBL" id="CP114014">
    <property type="protein sequence ID" value="XAY06500.1"/>
    <property type="molecule type" value="Genomic_DNA"/>
</dbReference>
<evidence type="ECO:0000256" key="2">
    <source>
        <dbReference type="ARBA" id="ARBA00005417"/>
    </source>
</evidence>
<keyword evidence="8" id="KW-0472">Membrane</keyword>
<dbReference type="Gene3D" id="3.40.50.300">
    <property type="entry name" value="P-loop containing nucleotide triphosphate hydrolases"/>
    <property type="match status" value="1"/>
</dbReference>
<keyword evidence="3" id="KW-0813">Transport</keyword>
<keyword evidence="5" id="KW-0547">Nucleotide-binding</keyword>
<evidence type="ECO:0000256" key="9">
    <source>
        <dbReference type="SAM" id="MobiDB-lite"/>
    </source>
</evidence>
<evidence type="ECO:0000256" key="6">
    <source>
        <dbReference type="ARBA" id="ARBA00022840"/>
    </source>
</evidence>